<dbReference type="PANTHER" id="PTHR31297:SF43">
    <property type="entry name" value="GLUCAN 1,3-BETA-GLUCOSIDASE 3"/>
    <property type="match status" value="1"/>
</dbReference>
<evidence type="ECO:0000256" key="3">
    <source>
        <dbReference type="ARBA" id="ARBA00023295"/>
    </source>
</evidence>
<comment type="caution">
    <text evidence="4">The sequence shown here is derived from an EMBL/GenBank/DDBJ whole genome shotgun (WGS) entry which is preliminary data.</text>
</comment>
<dbReference type="Gene3D" id="3.20.20.80">
    <property type="entry name" value="Glycosidases"/>
    <property type="match status" value="1"/>
</dbReference>
<dbReference type="GO" id="GO:0009251">
    <property type="term" value="P:glucan catabolic process"/>
    <property type="evidence" value="ECO:0007669"/>
    <property type="project" value="TreeGrafter"/>
</dbReference>
<protein>
    <submittedName>
        <fullName evidence="4">Glycoside hydrolase</fullName>
    </submittedName>
</protein>
<dbReference type="EMBL" id="BLJY01000006">
    <property type="protein sequence ID" value="GFF16951.1"/>
    <property type="molecule type" value="Genomic_DNA"/>
</dbReference>
<sequence>MSTPHASPPLVDDIFRYRYQHGTNVGPIFMHGPWLDNDAFEMNLNSTRELEEIKRSIETKGLDETRSDWESHWRTALTDDDLVWLRTVAKCNSIRLPVGFFTFGPVFCMGTPFEGEPSQVYNNCWNTVRHLLRKCYDHGIGVLIDFQTIPGRSQGRDRTGSNETTVDACPSSSNWSLARDCVAFIVQEVTFHAMSEVIGVQISSDTDWKTCDLEKWYDEVFEIASSINPSLPMFISDGGDLSAALDLAMSKNQFPTRVGRSPIVVDTHRYYTAGKYRSMDPLSVIQQIPSELAELETRQKNVVAQGTAVDVYVGEYSCAMHPQSWSCAKASEYPSLMRTFGQAQGKQWASKACGSAFCGFKMHGLGGDAWKLEQQVDAGNISAPVWLALPQTRIQKLLQQAEAQREHVRGGSLSHESSLLSSSECHHYEVGWDTGFRDALTFFGAVSHGIIPGSGEGGDTIGALELWIRKRISRTNSLDKQLGMAWEKGLRKGVDDFYKIVGI</sequence>
<proteinExistence type="inferred from homology"/>
<accession>A0A5M3YWH1</accession>
<keyword evidence="3" id="KW-0326">Glycosidase</keyword>
<name>A0A5M3YWH1_ASPTE</name>
<dbReference type="InterPro" id="IPR050386">
    <property type="entry name" value="Glycosyl_hydrolase_5"/>
</dbReference>
<comment type="similarity">
    <text evidence="1">Belongs to the glycosyl hydrolase 5 (cellulase A) family.</text>
</comment>
<dbReference type="SUPFAM" id="SSF51445">
    <property type="entry name" value="(Trans)glycosidases"/>
    <property type="match status" value="1"/>
</dbReference>
<dbReference type="Proteomes" id="UP000452235">
    <property type="component" value="Unassembled WGS sequence"/>
</dbReference>
<keyword evidence="5" id="KW-1185">Reference proteome</keyword>
<dbReference type="InterPro" id="IPR017853">
    <property type="entry name" value="GH"/>
</dbReference>
<evidence type="ECO:0000256" key="1">
    <source>
        <dbReference type="ARBA" id="ARBA00005641"/>
    </source>
</evidence>
<gene>
    <name evidence="4" type="ORF">ATEIFO6365_0006028800</name>
</gene>
<evidence type="ECO:0000313" key="5">
    <source>
        <dbReference type="Proteomes" id="UP000452235"/>
    </source>
</evidence>
<organism evidence="4 5">
    <name type="scientific">Aspergillus terreus</name>
    <dbReference type="NCBI Taxonomy" id="33178"/>
    <lineage>
        <taxon>Eukaryota</taxon>
        <taxon>Fungi</taxon>
        <taxon>Dikarya</taxon>
        <taxon>Ascomycota</taxon>
        <taxon>Pezizomycotina</taxon>
        <taxon>Eurotiomycetes</taxon>
        <taxon>Eurotiomycetidae</taxon>
        <taxon>Eurotiales</taxon>
        <taxon>Aspergillaceae</taxon>
        <taxon>Aspergillus</taxon>
        <taxon>Aspergillus subgen. Circumdati</taxon>
    </lineage>
</organism>
<evidence type="ECO:0000313" key="4">
    <source>
        <dbReference type="EMBL" id="GFF16951.1"/>
    </source>
</evidence>
<dbReference type="GO" id="GO:0009986">
    <property type="term" value="C:cell surface"/>
    <property type="evidence" value="ECO:0007669"/>
    <property type="project" value="TreeGrafter"/>
</dbReference>
<dbReference type="GO" id="GO:0046557">
    <property type="term" value="F:glucan endo-1,6-beta-glucosidase activity"/>
    <property type="evidence" value="ECO:0007669"/>
    <property type="project" value="TreeGrafter"/>
</dbReference>
<keyword evidence="2 4" id="KW-0378">Hydrolase</keyword>
<dbReference type="VEuPathDB" id="FungiDB:ATEG_03062"/>
<dbReference type="PANTHER" id="PTHR31297">
    <property type="entry name" value="GLUCAN ENDO-1,6-BETA-GLUCOSIDASE B"/>
    <property type="match status" value="1"/>
</dbReference>
<dbReference type="GO" id="GO:0005576">
    <property type="term" value="C:extracellular region"/>
    <property type="evidence" value="ECO:0007669"/>
    <property type="project" value="TreeGrafter"/>
</dbReference>
<reference evidence="4 5" key="1">
    <citation type="submission" date="2020-01" db="EMBL/GenBank/DDBJ databases">
        <title>Aspergillus terreus IFO 6365 whole genome shotgun sequence.</title>
        <authorList>
            <person name="Kanamasa S."/>
            <person name="Takahashi H."/>
        </authorList>
    </citation>
    <scope>NUCLEOTIDE SEQUENCE [LARGE SCALE GENOMIC DNA]</scope>
    <source>
        <strain evidence="4 5">IFO 6365</strain>
    </source>
</reference>
<dbReference type="AlphaFoldDB" id="A0A5M3YWH1"/>
<evidence type="ECO:0000256" key="2">
    <source>
        <dbReference type="ARBA" id="ARBA00022801"/>
    </source>
</evidence>
<dbReference type="OrthoDB" id="1887033at2759"/>